<dbReference type="Proteomes" id="UP000241769">
    <property type="component" value="Unassembled WGS sequence"/>
</dbReference>
<proteinExistence type="inferred from homology"/>
<protein>
    <recommendedName>
        <fullName evidence="12">signal-recognition-particle GTPase</fullName>
        <ecNumber evidence="12">3.6.5.4</ecNumber>
    </recommendedName>
</protein>
<keyword evidence="11" id="KW-0687">Ribonucleoprotein</keyword>
<evidence type="ECO:0000256" key="7">
    <source>
        <dbReference type="ARBA" id="ARBA00022824"/>
    </source>
</evidence>
<keyword evidence="5" id="KW-0547">Nucleotide-binding</keyword>
<reference evidence="15 16" key="1">
    <citation type="journal article" date="2018" name="Genome Biol. Evol.">
        <title>Multiple Roots of Fruiting Body Formation in Amoebozoa.</title>
        <authorList>
            <person name="Hillmann F."/>
            <person name="Forbes G."/>
            <person name="Novohradska S."/>
            <person name="Ferling I."/>
            <person name="Riege K."/>
            <person name="Groth M."/>
            <person name="Westermann M."/>
            <person name="Marz M."/>
            <person name="Spaller T."/>
            <person name="Winckler T."/>
            <person name="Schaap P."/>
            <person name="Glockner G."/>
        </authorList>
    </citation>
    <scope>NUCLEOTIDE SEQUENCE [LARGE SCALE GENOMIC DNA]</scope>
    <source>
        <strain evidence="15 16">Jena</strain>
    </source>
</reference>
<dbReference type="SMART" id="SM00963">
    <property type="entry name" value="SRP54_N"/>
    <property type="match status" value="1"/>
</dbReference>
<dbReference type="SMART" id="SM00962">
    <property type="entry name" value="SRP54"/>
    <property type="match status" value="1"/>
</dbReference>
<dbReference type="InterPro" id="IPR003593">
    <property type="entry name" value="AAA+_ATPase"/>
</dbReference>
<evidence type="ECO:0000256" key="3">
    <source>
        <dbReference type="ARBA" id="ARBA00005450"/>
    </source>
</evidence>
<dbReference type="NCBIfam" id="TIGR01425">
    <property type="entry name" value="SRP54_euk"/>
    <property type="match status" value="1"/>
</dbReference>
<dbReference type="FunFam" id="1.20.120.140:FF:000001">
    <property type="entry name" value="Signal recognition particle GTPase"/>
    <property type="match status" value="1"/>
</dbReference>
<dbReference type="Gene3D" id="1.10.260.30">
    <property type="entry name" value="Signal recognition particle, SRP54 subunit, M-domain"/>
    <property type="match status" value="1"/>
</dbReference>
<dbReference type="GO" id="GO:0005783">
    <property type="term" value="C:endoplasmic reticulum"/>
    <property type="evidence" value="ECO:0007669"/>
    <property type="project" value="UniProtKB-SubCell"/>
</dbReference>
<dbReference type="CDD" id="cd17875">
    <property type="entry name" value="SRP54_G"/>
    <property type="match status" value="1"/>
</dbReference>
<evidence type="ECO:0000256" key="10">
    <source>
        <dbReference type="ARBA" id="ARBA00023135"/>
    </source>
</evidence>
<dbReference type="GO" id="GO:0005829">
    <property type="term" value="C:cytosol"/>
    <property type="evidence" value="ECO:0007669"/>
    <property type="project" value="TreeGrafter"/>
</dbReference>
<dbReference type="EC" id="3.6.5.4" evidence="12"/>
<dbReference type="SUPFAM" id="SSF47364">
    <property type="entry name" value="Domain of the SRP/SRP receptor G-proteins"/>
    <property type="match status" value="1"/>
</dbReference>
<dbReference type="GO" id="GO:0008312">
    <property type="term" value="F:7S RNA binding"/>
    <property type="evidence" value="ECO:0007669"/>
    <property type="project" value="InterPro"/>
</dbReference>
<dbReference type="GO" id="GO:0006616">
    <property type="term" value="P:SRP-dependent cotranslational protein targeting to membrane, translocation"/>
    <property type="evidence" value="ECO:0007669"/>
    <property type="project" value="TreeGrafter"/>
</dbReference>
<keyword evidence="6" id="KW-0378">Hydrolase</keyword>
<gene>
    <name evidence="15" type="ORF">PROFUN_09543</name>
</gene>
<dbReference type="InterPro" id="IPR013822">
    <property type="entry name" value="Signal_recog_particl_SRP54_hlx"/>
</dbReference>
<comment type="catalytic activity">
    <reaction evidence="13">
        <text>GTP + H2O = GDP + phosphate + H(+)</text>
        <dbReference type="Rhea" id="RHEA:19669"/>
        <dbReference type="ChEBI" id="CHEBI:15377"/>
        <dbReference type="ChEBI" id="CHEBI:15378"/>
        <dbReference type="ChEBI" id="CHEBI:37565"/>
        <dbReference type="ChEBI" id="CHEBI:43474"/>
        <dbReference type="ChEBI" id="CHEBI:58189"/>
        <dbReference type="EC" id="3.6.5.4"/>
    </reaction>
    <physiologicalReaction direction="left-to-right" evidence="13">
        <dbReference type="Rhea" id="RHEA:19670"/>
    </physiologicalReaction>
</comment>
<dbReference type="GO" id="GO:0003924">
    <property type="term" value="F:GTPase activity"/>
    <property type="evidence" value="ECO:0007669"/>
    <property type="project" value="InterPro"/>
</dbReference>
<dbReference type="Gene3D" id="1.20.120.140">
    <property type="entry name" value="Signal recognition particle SRP54, nucleotide-binding domain"/>
    <property type="match status" value="1"/>
</dbReference>
<evidence type="ECO:0000256" key="11">
    <source>
        <dbReference type="ARBA" id="ARBA00023274"/>
    </source>
</evidence>
<sequence length="1164" mass="124162">MVLADLGNKITAALSNVTRANVIDDKVVDDMLKEICNALVASDVSVGLVVKLRKNIKMAVNIQEMAAGLNQRKIIQKAVFDELCNLLDPGKKAYQPKKGKPNVIMFVGLQGAGKTTTVSKMANYYKRKGFNPCVVCADTYRAGAFDQLRQNATKIKVPFYGSYTEADAVKISQEGVELFKKEGKDLIIVDTSGRHKQEAGLFLEMQQIAEAVKPDNIIFVMDGSIGQAAFDQASAFKKQVAVGSVIITKLDGHAKGGGALSAVAATESPIVFLGTGEHMDDLDSFDAQSFVQKLLGMGNMKELMSTFSSVMDAEKAPELAARLAKGKFSLRDMYEQLTNLMKMGPLNKVLEMMPGMGQLSAMMKGTGHDSSAKLKSMLTIMDSMTADELDSDKPLKEQSRVIRVAKGSGKSVREVEELLEQHKAFSKMIGKIGKTNIGPGNRNQAQNINKVASAVPASIMNKMGGLGGLTNMLKQMQDIPGAQSIKSVKLLGVVVVDVTYYLSDRASETTNIQLMGVVMIIVTEDLQKSVHLCFSSMAHLNLGNRFLFSSARPTMQVLFLVLCIFSSSVAQDFVFSSIPPTGVFTPVVASSGLTYYGVSTNLTSGVCLVQCDGAVSGLSSTYYLCQKISAVFYLEGEFTNTTDIGIAITIETLGSNLTSSQSLTRSDVSNAQTNTAYQSPNSTVYRYSNPGQLLSINDGTYQLYPQGLTYLADANTDFELSSTGVPVSLSTGSPINVTKVSDNLWNLGSNNFTVDVAYICTTSTGYLFFSSEGGLSSGSLITSGNCTSFVSEIQNTPVGSDLQIILFPNQPSLQISSPGNYTTNCSPAAGTSYTFTVLQMIASSDNSYLINNGTPYIISFLDSLQYINVQGQPPIVFDCMGQQSVNLYAQSGPFQTVTIANGTTTSGLNPGFYEFIVPVGVAASSTGDLSGFSCQTSSTVVRTYYDPSISALQFMPCKTVNTLGNTVPSSATPLLIQVQPPSGYCYRIETDGGFVTSINGRGFTSPSTPIYTCVSDNYIAVSTNVYFTSVKIQPLTQYGTVQVQGETIVQYPISQQPIGVFTGSVTSGDVTSFNLAGDEVSGDGSFRRAIQASLGSQNDYTVVLRGNGQYDVSFGTAGGIDVVVTSSTTTSTTRASPTRTAPIVASGAEKILPLCLVIFVALAL</sequence>
<evidence type="ECO:0000256" key="9">
    <source>
        <dbReference type="ARBA" id="ARBA00023134"/>
    </source>
</evidence>
<evidence type="ECO:0000313" key="15">
    <source>
        <dbReference type="EMBL" id="PRP74843.1"/>
    </source>
</evidence>
<keyword evidence="8" id="KW-0694">RNA-binding</keyword>
<dbReference type="HAMAP" id="MF_00306">
    <property type="entry name" value="SRP54"/>
    <property type="match status" value="1"/>
</dbReference>
<name>A0A2P6MT16_9EUKA</name>
<dbReference type="FunFam" id="3.40.50.300:FF:000022">
    <property type="entry name" value="Signal recognition particle 54 kDa subunit"/>
    <property type="match status" value="1"/>
</dbReference>
<comment type="subcellular location">
    <subcellularLocation>
        <location evidence="2">Cytoplasm</location>
    </subcellularLocation>
    <subcellularLocation>
        <location evidence="1">Endoplasmic reticulum</location>
    </subcellularLocation>
</comment>
<evidence type="ECO:0000259" key="14">
    <source>
        <dbReference type="PROSITE" id="PS00300"/>
    </source>
</evidence>
<dbReference type="InterPro" id="IPR036891">
    <property type="entry name" value="Signal_recog_part_SRP54_M_sf"/>
</dbReference>
<dbReference type="InterPro" id="IPR006325">
    <property type="entry name" value="SRP54_euk"/>
</dbReference>
<dbReference type="InterPro" id="IPR004125">
    <property type="entry name" value="Signal_recog_particle_SRP54_M"/>
</dbReference>
<dbReference type="InterPro" id="IPR036225">
    <property type="entry name" value="SRP/SRP_N"/>
</dbReference>
<feature type="domain" description="SRP54-type proteins GTP-binding" evidence="14">
    <location>
        <begin position="269"/>
        <end position="282"/>
    </location>
</feature>
<dbReference type="STRING" id="1890364.A0A2P6MT16"/>
<dbReference type="GO" id="GO:0030942">
    <property type="term" value="F:endoplasmic reticulum signal peptide binding"/>
    <property type="evidence" value="ECO:0007669"/>
    <property type="project" value="TreeGrafter"/>
</dbReference>
<keyword evidence="10" id="KW-0733">Signal recognition particle</keyword>
<dbReference type="PANTHER" id="PTHR11564">
    <property type="entry name" value="SIGNAL RECOGNITION PARTICLE 54K PROTEIN SRP54"/>
    <property type="match status" value="1"/>
</dbReference>
<organism evidence="15 16">
    <name type="scientific">Planoprotostelium fungivorum</name>
    <dbReference type="NCBI Taxonomy" id="1890364"/>
    <lineage>
        <taxon>Eukaryota</taxon>
        <taxon>Amoebozoa</taxon>
        <taxon>Evosea</taxon>
        <taxon>Variosea</taxon>
        <taxon>Cavosteliida</taxon>
        <taxon>Cavosteliaceae</taxon>
        <taxon>Planoprotostelium</taxon>
    </lineage>
</organism>
<dbReference type="InParanoid" id="A0A2P6MT16"/>
<dbReference type="InterPro" id="IPR027417">
    <property type="entry name" value="P-loop_NTPase"/>
</dbReference>
<evidence type="ECO:0000256" key="8">
    <source>
        <dbReference type="ARBA" id="ARBA00022884"/>
    </source>
</evidence>
<dbReference type="OrthoDB" id="10250817at2759"/>
<dbReference type="Pfam" id="PF02978">
    <property type="entry name" value="SRP_SPB"/>
    <property type="match status" value="1"/>
</dbReference>
<evidence type="ECO:0000256" key="1">
    <source>
        <dbReference type="ARBA" id="ARBA00004240"/>
    </source>
</evidence>
<dbReference type="Pfam" id="PF02881">
    <property type="entry name" value="SRP54_N"/>
    <property type="match status" value="1"/>
</dbReference>
<dbReference type="SUPFAM" id="SSF47446">
    <property type="entry name" value="Signal peptide-binding domain"/>
    <property type="match status" value="1"/>
</dbReference>
<evidence type="ECO:0000256" key="13">
    <source>
        <dbReference type="ARBA" id="ARBA00048157"/>
    </source>
</evidence>
<evidence type="ECO:0000256" key="12">
    <source>
        <dbReference type="ARBA" id="ARBA00035672"/>
    </source>
</evidence>
<evidence type="ECO:0000256" key="4">
    <source>
        <dbReference type="ARBA" id="ARBA00022490"/>
    </source>
</evidence>
<dbReference type="Pfam" id="PF00448">
    <property type="entry name" value="SRP54"/>
    <property type="match status" value="1"/>
</dbReference>
<evidence type="ECO:0000256" key="5">
    <source>
        <dbReference type="ARBA" id="ARBA00022741"/>
    </source>
</evidence>
<comment type="similarity">
    <text evidence="3">Belongs to the GTP-binding SRP family. SRP54 subfamily.</text>
</comment>
<accession>A0A2P6MT16</accession>
<dbReference type="PROSITE" id="PS00300">
    <property type="entry name" value="SRP54"/>
    <property type="match status" value="1"/>
</dbReference>
<dbReference type="GO" id="GO:0005786">
    <property type="term" value="C:signal recognition particle, endoplasmic reticulum targeting"/>
    <property type="evidence" value="ECO:0007669"/>
    <property type="project" value="UniProtKB-KW"/>
</dbReference>
<dbReference type="GO" id="GO:0005525">
    <property type="term" value="F:GTP binding"/>
    <property type="evidence" value="ECO:0007669"/>
    <property type="project" value="UniProtKB-KW"/>
</dbReference>
<evidence type="ECO:0000256" key="2">
    <source>
        <dbReference type="ARBA" id="ARBA00004496"/>
    </source>
</evidence>
<dbReference type="SMART" id="SM00382">
    <property type="entry name" value="AAA"/>
    <property type="match status" value="1"/>
</dbReference>
<dbReference type="EMBL" id="MDYQ01000439">
    <property type="protein sequence ID" value="PRP74843.1"/>
    <property type="molecule type" value="Genomic_DNA"/>
</dbReference>
<dbReference type="InterPro" id="IPR042101">
    <property type="entry name" value="SRP54_N_sf"/>
</dbReference>
<dbReference type="InterPro" id="IPR000897">
    <property type="entry name" value="SRP54_GTPase_dom"/>
</dbReference>
<dbReference type="SUPFAM" id="SSF52540">
    <property type="entry name" value="P-loop containing nucleoside triphosphate hydrolases"/>
    <property type="match status" value="1"/>
</dbReference>
<dbReference type="InterPro" id="IPR022941">
    <property type="entry name" value="SRP54"/>
</dbReference>
<keyword evidence="16" id="KW-1185">Reference proteome</keyword>
<comment type="caution">
    <text evidence="15">The sequence shown here is derived from an EMBL/GenBank/DDBJ whole genome shotgun (WGS) entry which is preliminary data.</text>
</comment>
<dbReference type="PANTHER" id="PTHR11564:SF5">
    <property type="entry name" value="SIGNAL RECOGNITION PARTICLE SUBUNIT SRP54"/>
    <property type="match status" value="1"/>
</dbReference>
<dbReference type="Gene3D" id="3.40.50.300">
    <property type="entry name" value="P-loop containing nucleotide triphosphate hydrolases"/>
    <property type="match status" value="1"/>
</dbReference>
<keyword evidence="9" id="KW-0342">GTP-binding</keyword>
<evidence type="ECO:0000313" key="16">
    <source>
        <dbReference type="Proteomes" id="UP000241769"/>
    </source>
</evidence>
<keyword evidence="7" id="KW-0256">Endoplasmic reticulum</keyword>
<evidence type="ECO:0000256" key="6">
    <source>
        <dbReference type="ARBA" id="ARBA00022801"/>
    </source>
</evidence>
<keyword evidence="4" id="KW-0963">Cytoplasm</keyword>
<dbReference type="AlphaFoldDB" id="A0A2P6MT16"/>